<feature type="non-terminal residue" evidence="1">
    <location>
        <position position="637"/>
    </location>
</feature>
<dbReference type="Proteomes" id="UP001159427">
    <property type="component" value="Unassembled WGS sequence"/>
</dbReference>
<name>A0ABN8PXM0_9CNID</name>
<evidence type="ECO:0000313" key="2">
    <source>
        <dbReference type="Proteomes" id="UP001159427"/>
    </source>
</evidence>
<accession>A0ABN8PXM0</accession>
<evidence type="ECO:0008006" key="3">
    <source>
        <dbReference type="Google" id="ProtNLM"/>
    </source>
</evidence>
<gene>
    <name evidence="1" type="ORF">PEVE_00000912</name>
</gene>
<reference evidence="1 2" key="1">
    <citation type="submission" date="2022-05" db="EMBL/GenBank/DDBJ databases">
        <authorList>
            <consortium name="Genoscope - CEA"/>
            <person name="William W."/>
        </authorList>
    </citation>
    <scope>NUCLEOTIDE SEQUENCE [LARGE SCALE GENOMIC DNA]</scope>
</reference>
<evidence type="ECO:0000313" key="1">
    <source>
        <dbReference type="EMBL" id="CAH3152876.1"/>
    </source>
</evidence>
<comment type="caution">
    <text evidence="1">The sequence shown here is derived from an EMBL/GenBank/DDBJ whole genome shotgun (WGS) entry which is preliminary data.</text>
</comment>
<proteinExistence type="predicted"/>
<dbReference type="EMBL" id="CALNXI010001044">
    <property type="protein sequence ID" value="CAH3152876.1"/>
    <property type="molecule type" value="Genomic_DNA"/>
</dbReference>
<organism evidence="1 2">
    <name type="scientific">Porites evermanni</name>
    <dbReference type="NCBI Taxonomy" id="104178"/>
    <lineage>
        <taxon>Eukaryota</taxon>
        <taxon>Metazoa</taxon>
        <taxon>Cnidaria</taxon>
        <taxon>Anthozoa</taxon>
        <taxon>Hexacorallia</taxon>
        <taxon>Scleractinia</taxon>
        <taxon>Fungiina</taxon>
        <taxon>Poritidae</taxon>
        <taxon>Porites</taxon>
    </lineage>
</organism>
<keyword evidence="2" id="KW-1185">Reference proteome</keyword>
<protein>
    <recommendedName>
        <fullName evidence="3">RING-type domain-containing protein</fullName>
    </recommendedName>
</protein>
<sequence length="637" mass="72374">MTDERPPTERIALNRKRTVTILYKLRYGLSQVCNWLRTEQVMGGACSRSKVCSLMNTMSQNAGKKIDGVVVEVIINKCQLVLIVDDYTTIHSIRRPQDEELTNANFFCTIIIKLFKNVPAIPACHVSTYHNPSGLNVTSCINTVSGPSTMHKLSLTYSSLMPPWITDTFFNPEFERHRATAHEYCHHESVQTMRQMDNVHLVNFLQLTLKSKNDFDAAFDLVLSTKLSEYLKLFLIPQPGDWPAQFYSRQVIYETLQKFCCPSHVFDNPQVCPTDHSYARVCSSGPIQQQMNVSTSGQPGILSIIPCIGPLHISLNGRETVFQDYRQFFETVYNNLFPKSKLAKNPKPWRISLILEVVYSGWLFIRDSVKSKFCFCKDLEYRTLLNLIDNYLPLVLSIYSVTYKQNNFQKYLNAMIRIWVMFVCLKRHHYNKAPLVWLSMCSYWGMHHPALYKLLLTNLVIFDEYPVENTHSIIRSKTNIHDTAEQIQKKAKVVSTSKNTSPNPRNRSGHLITSSLKAKCANILANIFTGIAKNPGKAKISTQGKTTKALLPKIFGDEPVKIKVLPLGYCTSTIPDQSRRCVLPGCNINEDLSGKIFEGCSHSFHHSCLGEIQFCPLCQAFLAKKAESLSKTAKEAI</sequence>